<evidence type="ECO:0000256" key="1">
    <source>
        <dbReference type="SAM" id="MobiDB-lite"/>
    </source>
</evidence>
<sequence length="151" mass="17208">MIVVRKEFVLLITALVIVSQVNSKPVAADDHIQLVPWDSDSLPAPRSYEKAIKEAQEMEMESMLHGRSKRSVPEEGDRPVPRILRKFEYGAVEGEEQQPVPREQLVSGLIEKFKRGTLEEEGEQPVMGLIGKFKRNVREGEGEEPHMYKLK</sequence>
<name>A0A0M3KFD8_ANISI</name>
<dbReference type="WBParaSite" id="ASIM_0001969701-mRNA-1">
    <property type="protein sequence ID" value="ASIM_0001969701-mRNA-1"/>
    <property type="gene ID" value="ASIM_0001969701"/>
</dbReference>
<proteinExistence type="predicted"/>
<keyword evidence="2" id="KW-0732">Signal</keyword>
<evidence type="ECO:0000313" key="3">
    <source>
        <dbReference type="EMBL" id="VDK67473.1"/>
    </source>
</evidence>
<gene>
    <name evidence="3" type="ORF">ASIM_LOCUS19086</name>
</gene>
<feature type="signal peptide" evidence="2">
    <location>
        <begin position="1"/>
        <end position="23"/>
    </location>
</feature>
<feature type="region of interest" description="Disordered" evidence="1">
    <location>
        <begin position="58"/>
        <end position="77"/>
    </location>
</feature>
<protein>
    <submittedName>
        <fullName evidence="3 5">Uncharacterized protein</fullName>
    </submittedName>
</protein>
<evidence type="ECO:0000256" key="2">
    <source>
        <dbReference type="SAM" id="SignalP"/>
    </source>
</evidence>
<reference evidence="3 4" key="2">
    <citation type="submission" date="2018-11" db="EMBL/GenBank/DDBJ databases">
        <authorList>
            <consortium name="Pathogen Informatics"/>
        </authorList>
    </citation>
    <scope>NUCLEOTIDE SEQUENCE [LARGE SCALE GENOMIC DNA]</scope>
</reference>
<dbReference type="EMBL" id="UYRR01036594">
    <property type="protein sequence ID" value="VDK67473.1"/>
    <property type="molecule type" value="Genomic_DNA"/>
</dbReference>
<dbReference type="AlphaFoldDB" id="A0A0M3KFD8"/>
<accession>A0A0M3KFD8</accession>
<feature type="chain" id="PRO_5043121465" evidence="2">
    <location>
        <begin position="24"/>
        <end position="151"/>
    </location>
</feature>
<reference evidence="5" key="1">
    <citation type="submission" date="2017-02" db="UniProtKB">
        <authorList>
            <consortium name="WormBaseParasite"/>
        </authorList>
    </citation>
    <scope>IDENTIFICATION</scope>
</reference>
<organism evidence="5">
    <name type="scientific">Anisakis simplex</name>
    <name type="common">Herring worm</name>
    <dbReference type="NCBI Taxonomy" id="6269"/>
    <lineage>
        <taxon>Eukaryota</taxon>
        <taxon>Metazoa</taxon>
        <taxon>Ecdysozoa</taxon>
        <taxon>Nematoda</taxon>
        <taxon>Chromadorea</taxon>
        <taxon>Rhabditida</taxon>
        <taxon>Spirurina</taxon>
        <taxon>Ascaridomorpha</taxon>
        <taxon>Ascaridoidea</taxon>
        <taxon>Anisakidae</taxon>
        <taxon>Anisakis</taxon>
        <taxon>Anisakis simplex complex</taxon>
    </lineage>
</organism>
<keyword evidence="4" id="KW-1185">Reference proteome</keyword>
<evidence type="ECO:0000313" key="4">
    <source>
        <dbReference type="Proteomes" id="UP000267096"/>
    </source>
</evidence>
<evidence type="ECO:0000313" key="5">
    <source>
        <dbReference type="WBParaSite" id="ASIM_0001969701-mRNA-1"/>
    </source>
</evidence>
<dbReference type="Proteomes" id="UP000267096">
    <property type="component" value="Unassembled WGS sequence"/>
</dbReference>